<dbReference type="EMBL" id="VHSH01000002">
    <property type="protein sequence ID" value="TQV82194.1"/>
    <property type="molecule type" value="Genomic_DNA"/>
</dbReference>
<accession>A0A545TYC4</accession>
<name>A0A545TYC4_9PROT</name>
<evidence type="ECO:0000313" key="2">
    <source>
        <dbReference type="Proteomes" id="UP000315252"/>
    </source>
</evidence>
<reference evidence="1 2" key="1">
    <citation type="submission" date="2019-06" db="EMBL/GenBank/DDBJ databases">
        <title>Whole genome sequence for Rhodospirillaceae sp. R148.</title>
        <authorList>
            <person name="Wang G."/>
        </authorList>
    </citation>
    <scope>NUCLEOTIDE SEQUENCE [LARGE SCALE GENOMIC DNA]</scope>
    <source>
        <strain evidence="1 2">R148</strain>
    </source>
</reference>
<proteinExistence type="predicted"/>
<dbReference type="OrthoDB" id="5454254at2"/>
<comment type="caution">
    <text evidence="1">The sequence shown here is derived from an EMBL/GenBank/DDBJ whole genome shotgun (WGS) entry which is preliminary data.</text>
</comment>
<protein>
    <recommendedName>
        <fullName evidence="3">L-2-amino-thiazoline-4-carboxylic acid hydrolase</fullName>
    </recommendedName>
</protein>
<dbReference type="AlphaFoldDB" id="A0A545TYC4"/>
<dbReference type="Pfam" id="PF14196">
    <property type="entry name" value="ATC_hydrolase"/>
    <property type="match status" value="1"/>
</dbReference>
<gene>
    <name evidence="1" type="ORF">FKG95_08220</name>
</gene>
<dbReference type="Proteomes" id="UP000315252">
    <property type="component" value="Unassembled WGS sequence"/>
</dbReference>
<organism evidence="1 2">
    <name type="scientific">Denitrobaculum tricleocarpae</name>
    <dbReference type="NCBI Taxonomy" id="2591009"/>
    <lineage>
        <taxon>Bacteria</taxon>
        <taxon>Pseudomonadati</taxon>
        <taxon>Pseudomonadota</taxon>
        <taxon>Alphaproteobacteria</taxon>
        <taxon>Rhodospirillales</taxon>
        <taxon>Rhodospirillaceae</taxon>
        <taxon>Denitrobaculum</taxon>
    </lineage>
</organism>
<keyword evidence="2" id="KW-1185">Reference proteome</keyword>
<evidence type="ECO:0008006" key="3">
    <source>
        <dbReference type="Google" id="ProtNLM"/>
    </source>
</evidence>
<evidence type="ECO:0000313" key="1">
    <source>
        <dbReference type="EMBL" id="TQV82194.1"/>
    </source>
</evidence>
<dbReference type="InterPro" id="IPR026002">
    <property type="entry name" value="ATC_hydrolase-like"/>
</dbReference>
<sequence length="183" mass="20286">MAAPNRRPETDFPRQAVLKNGVAILNRPQGHPDVYGAIKERGLLYVTTFRELRKRYGEEEAISIMRSVSHAHGVQVGTSMAQFGPRDFEGICKAWVLSPENGATFRPDIRRLDELGIEVKMTACPIKDAWVDSGCSDEEICTLLYCASAYDRAALETAGFACEIELWSPGKDGCCLTRITEKS</sequence>